<sequence>MSAKNTDNDTRSAGGSTAAAEQPMVVTSTSYEADVVTVNWEVVNYNGGEGFVIGIITGATRLNNFEVGDPAATGNQVDFTCDPGGVYTVVVEPIIRGRPKDSLSSTPVGIPYP</sequence>
<proteinExistence type="predicted"/>
<gene>
    <name evidence="2" type="ORF">FKV24_006015</name>
</gene>
<reference evidence="2 3" key="1">
    <citation type="submission" date="2019-10" db="EMBL/GenBank/DDBJ databases">
        <title>Lysobacter alkalisoli sp. nov., isolated from saline-alkaline soil.</title>
        <authorList>
            <person name="Sun J.-Q."/>
        </authorList>
    </citation>
    <scope>NUCLEOTIDE SEQUENCE [LARGE SCALE GENOMIC DNA]</scope>
    <source>
        <strain evidence="2 3">KCTC 42381</strain>
    </source>
</reference>
<evidence type="ECO:0008006" key="4">
    <source>
        <dbReference type="Google" id="ProtNLM"/>
    </source>
</evidence>
<evidence type="ECO:0000256" key="1">
    <source>
        <dbReference type="SAM" id="MobiDB-lite"/>
    </source>
</evidence>
<feature type="region of interest" description="Disordered" evidence="1">
    <location>
        <begin position="1"/>
        <end position="22"/>
    </location>
</feature>
<dbReference type="EMBL" id="VICD02000084">
    <property type="protein sequence ID" value="KAB8194368.1"/>
    <property type="molecule type" value="Genomic_DNA"/>
</dbReference>
<dbReference type="Proteomes" id="UP000320431">
    <property type="component" value="Unassembled WGS sequence"/>
</dbReference>
<protein>
    <recommendedName>
        <fullName evidence="4">Fibronectin type III domain-containing protein</fullName>
    </recommendedName>
</protein>
<evidence type="ECO:0000313" key="2">
    <source>
        <dbReference type="EMBL" id="KAB8194368.1"/>
    </source>
</evidence>
<dbReference type="AlphaFoldDB" id="A0A508AU08"/>
<dbReference type="RefSeq" id="WP_141481726.1">
    <property type="nucleotide sequence ID" value="NZ_VICD02000084.1"/>
</dbReference>
<organism evidence="2 3">
    <name type="scientific">Marilutibacter maris</name>
    <dbReference type="NCBI Taxonomy" id="1605891"/>
    <lineage>
        <taxon>Bacteria</taxon>
        <taxon>Pseudomonadati</taxon>
        <taxon>Pseudomonadota</taxon>
        <taxon>Gammaproteobacteria</taxon>
        <taxon>Lysobacterales</taxon>
        <taxon>Lysobacteraceae</taxon>
        <taxon>Marilutibacter</taxon>
    </lineage>
</organism>
<name>A0A508AU08_9GAMM</name>
<feature type="compositionally biased region" description="Basic and acidic residues" evidence="1">
    <location>
        <begin position="1"/>
        <end position="10"/>
    </location>
</feature>
<comment type="caution">
    <text evidence="2">The sequence shown here is derived from an EMBL/GenBank/DDBJ whole genome shotgun (WGS) entry which is preliminary data.</text>
</comment>
<accession>A0A508AU08</accession>
<evidence type="ECO:0000313" key="3">
    <source>
        <dbReference type="Proteomes" id="UP000320431"/>
    </source>
</evidence>